<dbReference type="AlphaFoldDB" id="A0A0L0NXI3"/>
<reference evidence="2" key="1">
    <citation type="journal article" date="2015" name="BMC Genomics">
        <title>Draft genome of a commonly misdiagnosed multidrug resistant pathogen Candida auris.</title>
        <authorList>
            <person name="Chatterjee S."/>
            <person name="Alampalli S.V."/>
            <person name="Nageshan R.K."/>
            <person name="Chettiar S.T."/>
            <person name="Joshi S."/>
            <person name="Tatu U.S."/>
        </authorList>
    </citation>
    <scope>NUCLEOTIDE SEQUENCE [LARGE SCALE GENOMIC DNA]</scope>
    <source>
        <strain evidence="2">6684</strain>
    </source>
</reference>
<sequence>MDTFTSEDKCERLTLLADSIQKKLKDHISPIPSSPSRSEFMSLVTALPDLIYGVLSPITKKPISQHRFLWVCTLEEVTLRTSAICKLYNELPYQSRPDTDSSHICNELKSVINNLFSCVNSFLSQADVSLFLNAGSVYENRVRTSFTALLCAACDLVDNAQEMYDGAFYRALTSLCVRAVVAVLRKQYEQWEQKLMCEADMTKLLVSLTRSSFHLGTPEFVEPLFHSASGKPPVTETYPLDSVAHLETNLPLLMDFYRYSGFCLVTLAVSDDSLYRIRREYAELANYFLVTLLSLPNLSLENYPFAIEATSAFGAAATRHRISERYFLLQDREEVSFFFVLSYILRMEKLSSLADPSPRFRSEIFYFVDAFGKRISSDLDILASRNQSYSNSTISMLSLEQRARDSIRKANANTLSVILVEGTYKEKLHLVKIFFDNLAAAIKYPSRTSIATIVETFNFESVPEGCPVMQSMKNQDFHHLLSNVDIHTYPGKKLYVEAVEKIIRLLQLLTVSHMYTTLGLDSNPDLLMTKLFKTSYTFASVSQIKPILIFENDGKLRSISKVSLDEEREIASQLDMITATHDLEQLMR</sequence>
<dbReference type="Proteomes" id="UP000037122">
    <property type="component" value="Unassembled WGS sequence"/>
</dbReference>
<gene>
    <name evidence="1" type="ORF">QG37_04262</name>
</gene>
<dbReference type="VEuPathDB" id="FungiDB:CJI97_001392"/>
<dbReference type="VEuPathDB" id="FungiDB:CJJ09_003470"/>
<dbReference type="VEuPathDB" id="FungiDB:B9J08_001214"/>
<name>A0A0L0NXI3_CANAR</name>
<proteinExistence type="predicted"/>
<protein>
    <submittedName>
        <fullName evidence="1">Uncharacterized protein</fullName>
    </submittedName>
</protein>
<dbReference type="VEuPathDB" id="FungiDB:CJJ07_003434"/>
<evidence type="ECO:0000313" key="1">
    <source>
        <dbReference type="EMBL" id="KND98917.1"/>
    </source>
</evidence>
<evidence type="ECO:0000313" key="2">
    <source>
        <dbReference type="Proteomes" id="UP000037122"/>
    </source>
</evidence>
<organism evidence="1 2">
    <name type="scientific">Candidozyma auris</name>
    <name type="common">Yeast</name>
    <name type="synonym">Candida auris</name>
    <dbReference type="NCBI Taxonomy" id="498019"/>
    <lineage>
        <taxon>Eukaryota</taxon>
        <taxon>Fungi</taxon>
        <taxon>Dikarya</taxon>
        <taxon>Ascomycota</taxon>
        <taxon>Saccharomycotina</taxon>
        <taxon>Pichiomycetes</taxon>
        <taxon>Metschnikowiaceae</taxon>
        <taxon>Candidozyma</taxon>
    </lineage>
</organism>
<dbReference type="VEuPathDB" id="FungiDB:QG37_04262"/>
<accession>A0A0L0NXI3</accession>
<dbReference type="VEuPathDB" id="FungiDB:CJI96_0003058"/>
<dbReference type="EMBL" id="LGST01000029">
    <property type="protein sequence ID" value="KND98917.1"/>
    <property type="molecule type" value="Genomic_DNA"/>
</dbReference>
<comment type="caution">
    <text evidence="1">The sequence shown here is derived from an EMBL/GenBank/DDBJ whole genome shotgun (WGS) entry which is preliminary data.</text>
</comment>